<dbReference type="Pfam" id="PF02518">
    <property type="entry name" value="HATPase_c"/>
    <property type="match status" value="1"/>
</dbReference>
<feature type="transmembrane region" description="Helical" evidence="8">
    <location>
        <begin position="192"/>
        <end position="215"/>
    </location>
</feature>
<dbReference type="InterPro" id="IPR036097">
    <property type="entry name" value="HisK_dim/P_sf"/>
</dbReference>
<evidence type="ECO:0000256" key="2">
    <source>
        <dbReference type="ARBA" id="ARBA00004370"/>
    </source>
</evidence>
<evidence type="ECO:0000256" key="3">
    <source>
        <dbReference type="ARBA" id="ARBA00012438"/>
    </source>
</evidence>
<feature type="transmembrane region" description="Helical" evidence="8">
    <location>
        <begin position="163"/>
        <end position="180"/>
    </location>
</feature>
<dbReference type="InterPro" id="IPR050736">
    <property type="entry name" value="Sensor_HK_Regulatory"/>
</dbReference>
<feature type="transmembrane region" description="Helical" evidence="8">
    <location>
        <begin position="130"/>
        <end position="151"/>
    </location>
</feature>
<dbReference type="GO" id="GO:0000155">
    <property type="term" value="F:phosphorelay sensor kinase activity"/>
    <property type="evidence" value="ECO:0007669"/>
    <property type="project" value="InterPro"/>
</dbReference>
<evidence type="ECO:0000256" key="8">
    <source>
        <dbReference type="SAM" id="Phobius"/>
    </source>
</evidence>
<dbReference type="InterPro" id="IPR036890">
    <property type="entry name" value="HATPase_C_sf"/>
</dbReference>
<dbReference type="FunFam" id="3.30.565.10:FF:000006">
    <property type="entry name" value="Sensor histidine kinase WalK"/>
    <property type="match status" value="1"/>
</dbReference>
<feature type="transmembrane region" description="Helical" evidence="8">
    <location>
        <begin position="40"/>
        <end position="58"/>
    </location>
</feature>
<reference evidence="10 11" key="1">
    <citation type="journal article" date="2012" name="PLoS ONE">
        <title>Genome Sequencing and Analysis of a Type A Clostridium perfringens Isolate from a Case of Bovine Clostridial Abomasitis.</title>
        <authorList>
            <person name="Nowell V.J."/>
            <person name="Kropinski A.M."/>
            <person name="Songer J.G."/>
            <person name="Macinnes J.I."/>
            <person name="Parreira V.R."/>
            <person name="Prescott J.F."/>
        </authorList>
    </citation>
    <scope>NUCLEOTIDE SEQUENCE [LARGE SCALE GENOMIC DNA]</scope>
    <source>
        <strain evidence="10 11">F262</strain>
    </source>
</reference>
<dbReference type="GO" id="GO:0016020">
    <property type="term" value="C:membrane"/>
    <property type="evidence" value="ECO:0007669"/>
    <property type="project" value="UniProtKB-SubCell"/>
</dbReference>
<dbReference type="InterPro" id="IPR005467">
    <property type="entry name" value="His_kinase_dom"/>
</dbReference>
<evidence type="ECO:0000256" key="6">
    <source>
        <dbReference type="ARBA" id="ARBA00022777"/>
    </source>
</evidence>
<evidence type="ECO:0000256" key="7">
    <source>
        <dbReference type="ARBA" id="ARBA00023012"/>
    </source>
</evidence>
<dbReference type="InterPro" id="IPR004358">
    <property type="entry name" value="Sig_transdc_His_kin-like_C"/>
</dbReference>
<keyword evidence="7" id="KW-0902">Two-component regulatory system</keyword>
<proteinExistence type="predicted"/>
<dbReference type="PANTHER" id="PTHR43711">
    <property type="entry name" value="TWO-COMPONENT HISTIDINE KINASE"/>
    <property type="match status" value="1"/>
</dbReference>
<keyword evidence="8" id="KW-0812">Transmembrane</keyword>
<dbReference type="SUPFAM" id="SSF55874">
    <property type="entry name" value="ATPase domain of HSP90 chaperone/DNA topoisomerase II/histidine kinase"/>
    <property type="match status" value="1"/>
</dbReference>
<dbReference type="Gene3D" id="3.30.565.10">
    <property type="entry name" value="Histidine kinase-like ATPase, C-terminal domain"/>
    <property type="match status" value="1"/>
</dbReference>
<keyword evidence="6 10" id="KW-0418">Kinase</keyword>
<feature type="transmembrane region" description="Helical" evidence="8">
    <location>
        <begin position="96"/>
        <end position="118"/>
    </location>
</feature>
<evidence type="ECO:0000256" key="5">
    <source>
        <dbReference type="ARBA" id="ARBA00022679"/>
    </source>
</evidence>
<evidence type="ECO:0000256" key="1">
    <source>
        <dbReference type="ARBA" id="ARBA00000085"/>
    </source>
</evidence>
<dbReference type="EC" id="2.7.13.3" evidence="3"/>
<keyword evidence="8" id="KW-1133">Transmembrane helix</keyword>
<evidence type="ECO:0000259" key="9">
    <source>
        <dbReference type="PROSITE" id="PS50109"/>
    </source>
</evidence>
<gene>
    <name evidence="10" type="ORF">HA1_16132</name>
</gene>
<dbReference type="SUPFAM" id="SSF47384">
    <property type="entry name" value="Homodimeric domain of signal transducing histidine kinase"/>
    <property type="match status" value="1"/>
</dbReference>
<dbReference type="CDD" id="cd00082">
    <property type="entry name" value="HisKA"/>
    <property type="match status" value="1"/>
</dbReference>
<evidence type="ECO:0000256" key="4">
    <source>
        <dbReference type="ARBA" id="ARBA00022553"/>
    </source>
</evidence>
<dbReference type="Pfam" id="PF00512">
    <property type="entry name" value="HisKA"/>
    <property type="match status" value="1"/>
</dbReference>
<keyword evidence="8" id="KW-0472">Membrane</keyword>
<evidence type="ECO:0000313" key="10">
    <source>
        <dbReference type="EMBL" id="EIA15707.1"/>
    </source>
</evidence>
<comment type="caution">
    <text evidence="10">The sequence shown here is derived from an EMBL/GenBank/DDBJ whole genome shotgun (WGS) entry which is preliminary data.</text>
</comment>
<dbReference type="PANTHER" id="PTHR43711:SF26">
    <property type="entry name" value="SENSOR HISTIDINE KINASE RCSC"/>
    <property type="match status" value="1"/>
</dbReference>
<dbReference type="AlphaFoldDB" id="A0AAV3F8H4"/>
<feature type="transmembrane region" description="Helical" evidence="8">
    <location>
        <begin position="221"/>
        <end position="240"/>
    </location>
</feature>
<protein>
    <recommendedName>
        <fullName evidence="3">histidine kinase</fullName>
        <ecNumber evidence="3">2.7.13.3</ecNumber>
    </recommendedName>
</protein>
<comment type="catalytic activity">
    <reaction evidence="1">
        <text>ATP + protein L-histidine = ADP + protein N-phospho-L-histidine.</text>
        <dbReference type="EC" id="2.7.13.3"/>
    </reaction>
</comment>
<sequence length="639" mass="75174">MTLKFKNNMFLITTTILLFTVILLKNHTNFLDSAIFNLKILNMILSILSLNCIFIIYLNNKNSIILILSLIYFSFSLEIILENINYFIFNYENLSFFNYITITTSLLILFLLLVAIFPNSKLHKFICKNFKKAIIFISLYLLVFSFFEIHFKLQYILINKKNLFILFSSFLIILYLYISYKLLKLSKFNNFILRYFSISIFLLALKLIYEIYGIIYMDSNITFLSAFLISIFFLISILAIESSLHMTTINYNSLNTELIKFFNLVENNKYSNMFICDYNINIFYVNKKIKEYYNFQEELTKFKNDLINNKYFYSKLKEIFDDLNNKVYWHGIIKNSIKNELLDCYIQKLNINNKDEFLVSYIVVNNNKLGKTFKNIKLKNLKRNEFISNISHELKTPINIFYSTIQLLENFNNNNNVNFKEIFNKYTVSLKLNCKRMIKLINNIIDLSKIELNSLKPNYGNYNIILLIEDISNSIIPFALSKNLSIKFDTNKEDHYIMCDPIIIERILLNILSNAIKYSKKNSTIYINILVEKSITKISVKDEGCGIDLETQNNIFNRFVRANNSFIHSNEGSGIGLNIVKSLLNTINGDINIKSELNKGSIFEILLPNQILNDKYIKNYKYESTDNLSIELSDIYEIN</sequence>
<dbReference type="SMART" id="SM00388">
    <property type="entry name" value="HisKA"/>
    <property type="match status" value="1"/>
</dbReference>
<dbReference type="Gene3D" id="1.10.287.130">
    <property type="match status" value="1"/>
</dbReference>
<dbReference type="Proteomes" id="UP000005358">
    <property type="component" value="Unassembled WGS sequence"/>
</dbReference>
<dbReference type="SMART" id="SM00387">
    <property type="entry name" value="HATPase_c"/>
    <property type="match status" value="1"/>
</dbReference>
<dbReference type="CDD" id="cd00075">
    <property type="entry name" value="HATPase"/>
    <property type="match status" value="1"/>
</dbReference>
<dbReference type="InterPro" id="IPR003594">
    <property type="entry name" value="HATPase_dom"/>
</dbReference>
<dbReference type="PROSITE" id="PS50109">
    <property type="entry name" value="HIS_KIN"/>
    <property type="match status" value="1"/>
</dbReference>
<organism evidence="10 11">
    <name type="scientific">Clostridium perfringens F262</name>
    <dbReference type="NCBI Taxonomy" id="883064"/>
    <lineage>
        <taxon>Bacteria</taxon>
        <taxon>Bacillati</taxon>
        <taxon>Bacillota</taxon>
        <taxon>Clostridia</taxon>
        <taxon>Eubacteriales</taxon>
        <taxon>Clostridiaceae</taxon>
        <taxon>Clostridium</taxon>
    </lineage>
</organism>
<feature type="domain" description="Histidine kinase" evidence="9">
    <location>
        <begin position="389"/>
        <end position="611"/>
    </location>
</feature>
<feature type="transmembrane region" description="Helical" evidence="8">
    <location>
        <begin position="65"/>
        <end position="84"/>
    </location>
</feature>
<dbReference type="EMBL" id="AFES01000049">
    <property type="protein sequence ID" value="EIA15707.1"/>
    <property type="molecule type" value="Genomic_DNA"/>
</dbReference>
<evidence type="ECO:0000313" key="11">
    <source>
        <dbReference type="Proteomes" id="UP000005358"/>
    </source>
</evidence>
<comment type="subcellular location">
    <subcellularLocation>
        <location evidence="2">Membrane</location>
    </subcellularLocation>
</comment>
<accession>A0AAV3F8H4</accession>
<dbReference type="PRINTS" id="PR00344">
    <property type="entry name" value="BCTRLSENSOR"/>
</dbReference>
<keyword evidence="5" id="KW-0808">Transferase</keyword>
<keyword evidence="4" id="KW-0597">Phosphoprotein</keyword>
<dbReference type="InterPro" id="IPR003661">
    <property type="entry name" value="HisK_dim/P_dom"/>
</dbReference>
<name>A0AAV3F8H4_CLOPF</name>